<evidence type="ECO:0000313" key="7">
    <source>
        <dbReference type="Proteomes" id="UP001210925"/>
    </source>
</evidence>
<keyword evidence="2" id="KW-0217">Developmental protein</keyword>
<dbReference type="EMBL" id="JADGKB010000027">
    <property type="protein sequence ID" value="KAJ3258442.1"/>
    <property type="molecule type" value="Genomic_DNA"/>
</dbReference>
<comment type="subcellular location">
    <subcellularLocation>
        <location evidence="1">Nucleus</location>
    </subcellularLocation>
</comment>
<evidence type="ECO:0000256" key="3">
    <source>
        <dbReference type="ARBA" id="ARBA00023242"/>
    </source>
</evidence>
<gene>
    <name evidence="6" type="ORF">HK103_003564</name>
</gene>
<dbReference type="Proteomes" id="UP001210925">
    <property type="component" value="Unassembled WGS sequence"/>
</dbReference>
<protein>
    <submittedName>
        <fullName evidence="6">Uncharacterized protein</fullName>
    </submittedName>
</protein>
<dbReference type="AlphaFoldDB" id="A0AAD5Y8Z3"/>
<keyword evidence="3" id="KW-0539">Nucleus</keyword>
<comment type="caution">
    <text evidence="6">The sequence shown here is derived from an EMBL/GenBank/DDBJ whole genome shotgun (WGS) entry which is preliminary data.</text>
</comment>
<name>A0AAD5Y8Z3_9FUNG</name>
<dbReference type="GO" id="GO:0005634">
    <property type="term" value="C:nucleus"/>
    <property type="evidence" value="ECO:0007669"/>
    <property type="project" value="UniProtKB-SubCell"/>
</dbReference>
<evidence type="ECO:0000256" key="1">
    <source>
        <dbReference type="ARBA" id="ARBA00004123"/>
    </source>
</evidence>
<organism evidence="6 7">
    <name type="scientific">Boothiomyces macroporosus</name>
    <dbReference type="NCBI Taxonomy" id="261099"/>
    <lineage>
        <taxon>Eukaryota</taxon>
        <taxon>Fungi</taxon>
        <taxon>Fungi incertae sedis</taxon>
        <taxon>Chytridiomycota</taxon>
        <taxon>Chytridiomycota incertae sedis</taxon>
        <taxon>Chytridiomycetes</taxon>
        <taxon>Rhizophydiales</taxon>
        <taxon>Terramycetaceae</taxon>
        <taxon>Boothiomyces</taxon>
    </lineage>
</organism>
<dbReference type="InterPro" id="IPR024861">
    <property type="entry name" value="Donson"/>
</dbReference>
<dbReference type="GO" id="GO:0033260">
    <property type="term" value="P:nuclear DNA replication"/>
    <property type="evidence" value="ECO:0007669"/>
    <property type="project" value="TreeGrafter"/>
</dbReference>
<proteinExistence type="inferred from homology"/>
<feature type="region of interest" description="Disordered" evidence="5">
    <location>
        <begin position="1"/>
        <end position="24"/>
    </location>
</feature>
<evidence type="ECO:0000256" key="4">
    <source>
        <dbReference type="ARBA" id="ARBA00025806"/>
    </source>
</evidence>
<dbReference type="PANTHER" id="PTHR12972">
    <property type="entry name" value="DOWNSTREAM NEIGHBOR OF SON"/>
    <property type="match status" value="1"/>
</dbReference>
<reference evidence="6" key="1">
    <citation type="submission" date="2020-05" db="EMBL/GenBank/DDBJ databases">
        <title>Phylogenomic resolution of chytrid fungi.</title>
        <authorList>
            <person name="Stajich J.E."/>
            <person name="Amses K."/>
            <person name="Simmons R."/>
            <person name="Seto K."/>
            <person name="Myers J."/>
            <person name="Bonds A."/>
            <person name="Quandt C.A."/>
            <person name="Barry K."/>
            <person name="Liu P."/>
            <person name="Grigoriev I."/>
            <person name="Longcore J.E."/>
            <person name="James T.Y."/>
        </authorList>
    </citation>
    <scope>NUCLEOTIDE SEQUENCE</scope>
    <source>
        <strain evidence="6">PLAUS21</strain>
    </source>
</reference>
<evidence type="ECO:0000256" key="5">
    <source>
        <dbReference type="SAM" id="MobiDB-lite"/>
    </source>
</evidence>
<sequence>MENKMKFVNASKQGQDPSIGKKRINPFTITQSQKKQTSFRSNTLQLFRKEPEQENAIPLQEIQFEKIKIEPKKAEDLYIDWAIKTRIVVICDFHIKPDPKKDVQEMIQFSTGQIESEDLKSLFRKDTLTKYLYSWFHQSKDWKLSMQSLYLMLKNFKSDYFYYICEFTVLFYCKDGQILAQMNKSTPGLRSMLQSEGIEYIENVTQQKCDSDSEDEPEQQIENYSLTFIHSVHALYDFLLNYNAQPKLLSNKVFLNAQLNRAAISSVKLENNQYKHVITGNLLPDHTFRLLKEYESRNVAE</sequence>
<evidence type="ECO:0000313" key="6">
    <source>
        <dbReference type="EMBL" id="KAJ3258442.1"/>
    </source>
</evidence>
<keyword evidence="7" id="KW-1185">Reference proteome</keyword>
<comment type="similarity">
    <text evidence="4">Belongs to the DONSON family.</text>
</comment>
<accession>A0AAD5Y8Z3</accession>
<evidence type="ECO:0000256" key="2">
    <source>
        <dbReference type="ARBA" id="ARBA00022473"/>
    </source>
</evidence>
<dbReference type="PANTHER" id="PTHR12972:SF0">
    <property type="entry name" value="PROTEIN DOWNSTREAM NEIGHBOR OF SON"/>
    <property type="match status" value="1"/>
</dbReference>